<comment type="caution">
    <text evidence="3">The sequence shown here is derived from an EMBL/GenBank/DDBJ whole genome shotgun (WGS) entry which is preliminary data.</text>
</comment>
<name>A0ABY2PAA8_9ACTN</name>
<dbReference type="NCBIfam" id="TIGR01552">
    <property type="entry name" value="phd_fam"/>
    <property type="match status" value="1"/>
</dbReference>
<accession>A0ABY2PAA8</accession>
<sequence length="84" mass="8926">MREISEDCVRTVDAVGRGGEAVAVTQEGHESVVLLSMAEYTSLKETVHLLRDPANARRLLASIGRLEHGAGTVRDGAGRPAADE</sequence>
<dbReference type="Gene3D" id="3.40.1620.10">
    <property type="entry name" value="YefM-like domain"/>
    <property type="match status" value="1"/>
</dbReference>
<dbReference type="PANTHER" id="PTHR33713">
    <property type="entry name" value="ANTITOXIN YAFN-RELATED"/>
    <property type="match status" value="1"/>
</dbReference>
<evidence type="ECO:0000256" key="2">
    <source>
        <dbReference type="RuleBase" id="RU362080"/>
    </source>
</evidence>
<evidence type="ECO:0000313" key="4">
    <source>
        <dbReference type="Proteomes" id="UP000306274"/>
    </source>
</evidence>
<comment type="function">
    <text evidence="2">Antitoxin component of a type II toxin-antitoxin (TA) system.</text>
</comment>
<dbReference type="SUPFAM" id="SSF143120">
    <property type="entry name" value="YefM-like"/>
    <property type="match status" value="1"/>
</dbReference>
<keyword evidence="4" id="KW-1185">Reference proteome</keyword>
<dbReference type="InterPro" id="IPR036165">
    <property type="entry name" value="YefM-like_sf"/>
</dbReference>
<reference evidence="3 4" key="1">
    <citation type="submission" date="2019-04" db="EMBL/GenBank/DDBJ databases">
        <title>Streptomyces rhizosphaericola sp. nov., an actinobacterium isolated from the wheat rhizosphere.</title>
        <authorList>
            <person name="Vargas Hoyos H.A."/>
            <person name="Santos S.N."/>
            <person name="Genuario D.B."/>
            <person name="Melo I.S."/>
            <person name="Da Silva L.J."/>
            <person name="Da Silva F.S.P."/>
            <person name="Zucchi T.D."/>
        </authorList>
    </citation>
    <scope>NUCLEOTIDE SEQUENCE [LARGE SCALE GENOMIC DNA]</scope>
    <source>
        <strain evidence="3 4">1AS2c</strain>
    </source>
</reference>
<evidence type="ECO:0000256" key="1">
    <source>
        <dbReference type="ARBA" id="ARBA00009981"/>
    </source>
</evidence>
<dbReference type="InterPro" id="IPR051405">
    <property type="entry name" value="phD/YefM_antitoxin"/>
</dbReference>
<dbReference type="Gene3D" id="6.10.250.330">
    <property type="match status" value="1"/>
</dbReference>
<gene>
    <name evidence="3" type="ORF">E5Z02_23025</name>
</gene>
<protein>
    <recommendedName>
        <fullName evidence="2">Antitoxin</fullName>
    </recommendedName>
</protein>
<dbReference type="PANTHER" id="PTHR33713:SF6">
    <property type="entry name" value="ANTITOXIN YEFM"/>
    <property type="match status" value="1"/>
</dbReference>
<dbReference type="Proteomes" id="UP000306274">
    <property type="component" value="Unassembled WGS sequence"/>
</dbReference>
<comment type="similarity">
    <text evidence="1 2">Belongs to the phD/YefM antitoxin family.</text>
</comment>
<evidence type="ECO:0000313" key="3">
    <source>
        <dbReference type="EMBL" id="TGZ05264.1"/>
    </source>
</evidence>
<organism evidence="3 4">
    <name type="scientific">Streptomyces rhizosphaericola</name>
    <dbReference type="NCBI Taxonomy" id="2564098"/>
    <lineage>
        <taxon>Bacteria</taxon>
        <taxon>Bacillati</taxon>
        <taxon>Actinomycetota</taxon>
        <taxon>Actinomycetes</taxon>
        <taxon>Kitasatosporales</taxon>
        <taxon>Streptomycetaceae</taxon>
        <taxon>Streptomyces</taxon>
    </lineage>
</organism>
<dbReference type="EMBL" id="SRZK01000261">
    <property type="protein sequence ID" value="TGZ05264.1"/>
    <property type="molecule type" value="Genomic_DNA"/>
</dbReference>
<dbReference type="Pfam" id="PF02604">
    <property type="entry name" value="PhdYeFM_antitox"/>
    <property type="match status" value="1"/>
</dbReference>
<proteinExistence type="inferred from homology"/>
<dbReference type="InterPro" id="IPR006442">
    <property type="entry name" value="Antitoxin_Phd/YefM"/>
</dbReference>